<dbReference type="STRING" id="4795.A0A225VL49"/>
<reference evidence="2" key="1">
    <citation type="submission" date="2017-03" db="EMBL/GenBank/DDBJ databases">
        <title>Phytopthora megakarya and P. palmivora, two closely related causual agents of cacao black pod achieved similar genome size and gene model numbers by different mechanisms.</title>
        <authorList>
            <person name="Ali S."/>
            <person name="Shao J."/>
            <person name="Larry D.J."/>
            <person name="Kronmiller B."/>
            <person name="Shen D."/>
            <person name="Strem M.D."/>
            <person name="Melnick R.L."/>
            <person name="Guiltinan M.J."/>
            <person name="Tyler B.M."/>
            <person name="Meinhardt L.W."/>
            <person name="Bailey B.A."/>
        </authorList>
    </citation>
    <scope>NUCLEOTIDE SEQUENCE [LARGE SCALE GENOMIC DNA]</scope>
    <source>
        <strain evidence="2">zdho120</strain>
    </source>
</reference>
<proteinExistence type="predicted"/>
<sequence length="256" mass="29236">MGVFATAGPKPCFGSLTSLLVLWFSVRSHIHRYWNIGHGWRSTFAAKDVLFMMLVVMNAGGTWDKLSRIFRIKTPTFIKTIMGFIEDVAPRWRRNDDESIENVRKRVQELSVHLVRHRRNLPIVQSPSRNNGRSHAVVHLLYSAKRKLFGFKVEVSVNPKGLDNKGTSHARDNTADITMFHTNKEFHDSARKKLDGDQHLSDVCPLATDYPESGLCWQTKVTKVSLCIPVESIRRKEPTSLMTCNYKMLVFPVIVS</sequence>
<protein>
    <recommendedName>
        <fullName evidence="3">DDE Tnp4 domain-containing protein</fullName>
    </recommendedName>
</protein>
<gene>
    <name evidence="1" type="ORF">PHMEG_00022132</name>
</gene>
<evidence type="ECO:0000313" key="1">
    <source>
        <dbReference type="EMBL" id="OWZ05719.1"/>
    </source>
</evidence>
<keyword evidence="2" id="KW-1185">Reference proteome</keyword>
<comment type="caution">
    <text evidence="1">The sequence shown here is derived from an EMBL/GenBank/DDBJ whole genome shotgun (WGS) entry which is preliminary data.</text>
</comment>
<evidence type="ECO:0008006" key="3">
    <source>
        <dbReference type="Google" id="ProtNLM"/>
    </source>
</evidence>
<organism evidence="1 2">
    <name type="scientific">Phytophthora megakarya</name>
    <dbReference type="NCBI Taxonomy" id="4795"/>
    <lineage>
        <taxon>Eukaryota</taxon>
        <taxon>Sar</taxon>
        <taxon>Stramenopiles</taxon>
        <taxon>Oomycota</taxon>
        <taxon>Peronosporomycetes</taxon>
        <taxon>Peronosporales</taxon>
        <taxon>Peronosporaceae</taxon>
        <taxon>Phytophthora</taxon>
    </lineage>
</organism>
<evidence type="ECO:0000313" key="2">
    <source>
        <dbReference type="Proteomes" id="UP000198211"/>
    </source>
</evidence>
<dbReference type="Proteomes" id="UP000198211">
    <property type="component" value="Unassembled WGS sequence"/>
</dbReference>
<dbReference type="EMBL" id="NBNE01004284">
    <property type="protein sequence ID" value="OWZ05719.1"/>
    <property type="molecule type" value="Genomic_DNA"/>
</dbReference>
<accession>A0A225VL49</accession>
<dbReference type="AlphaFoldDB" id="A0A225VL49"/>
<name>A0A225VL49_9STRA</name>